<comment type="subcellular location">
    <subcellularLocation>
        <location evidence="1">Nucleus</location>
    </subcellularLocation>
</comment>
<dbReference type="RefSeq" id="XP_033681769.1">
    <property type="nucleotide sequence ID" value="XM_033831062.1"/>
</dbReference>
<dbReference type="Gene3D" id="3.30.70.330">
    <property type="match status" value="5"/>
</dbReference>
<dbReference type="FunFam" id="3.30.70.330:FF:000247">
    <property type="entry name" value="Multiple RNA-binding domain-containing protein 1"/>
    <property type="match status" value="1"/>
</dbReference>
<feature type="region of interest" description="Disordered" evidence="10">
    <location>
        <begin position="160"/>
        <end position="288"/>
    </location>
</feature>
<evidence type="ECO:0000313" key="13">
    <source>
        <dbReference type="Proteomes" id="UP000800094"/>
    </source>
</evidence>
<feature type="compositionally biased region" description="Basic and acidic residues" evidence="10">
    <location>
        <begin position="106"/>
        <end position="125"/>
    </location>
</feature>
<gene>
    <name evidence="12" type="ORF">BU26DRAFT_53188</name>
</gene>
<evidence type="ECO:0000256" key="10">
    <source>
        <dbReference type="SAM" id="MobiDB-lite"/>
    </source>
</evidence>
<dbReference type="EMBL" id="ML987198">
    <property type="protein sequence ID" value="KAF2246765.1"/>
    <property type="molecule type" value="Genomic_DNA"/>
</dbReference>
<feature type="region of interest" description="Disordered" evidence="10">
    <location>
        <begin position="79"/>
        <end position="127"/>
    </location>
</feature>
<dbReference type="GeneID" id="54584392"/>
<feature type="domain" description="RRM" evidence="11">
    <location>
        <begin position="685"/>
        <end position="762"/>
    </location>
</feature>
<dbReference type="InterPro" id="IPR035979">
    <property type="entry name" value="RBD_domain_sf"/>
</dbReference>
<dbReference type="InterPro" id="IPR000504">
    <property type="entry name" value="RRM_dom"/>
</dbReference>
<evidence type="ECO:0000256" key="7">
    <source>
        <dbReference type="ARBA" id="ARBA00023242"/>
    </source>
</evidence>
<dbReference type="Proteomes" id="UP000800094">
    <property type="component" value="Unassembled WGS sequence"/>
</dbReference>
<feature type="domain" description="RRM" evidence="11">
    <location>
        <begin position="587"/>
        <end position="668"/>
    </location>
</feature>
<evidence type="ECO:0000256" key="1">
    <source>
        <dbReference type="ARBA" id="ARBA00004123"/>
    </source>
</evidence>
<keyword evidence="13" id="KW-1185">Reference proteome</keyword>
<dbReference type="PROSITE" id="PS50102">
    <property type="entry name" value="RRM"/>
    <property type="match status" value="5"/>
</dbReference>
<reference evidence="12" key="1">
    <citation type="journal article" date="2020" name="Stud. Mycol.">
        <title>101 Dothideomycetes genomes: a test case for predicting lifestyles and emergence of pathogens.</title>
        <authorList>
            <person name="Haridas S."/>
            <person name="Albert R."/>
            <person name="Binder M."/>
            <person name="Bloem J."/>
            <person name="Labutti K."/>
            <person name="Salamov A."/>
            <person name="Andreopoulos B."/>
            <person name="Baker S."/>
            <person name="Barry K."/>
            <person name="Bills G."/>
            <person name="Bluhm B."/>
            <person name="Cannon C."/>
            <person name="Castanera R."/>
            <person name="Culley D."/>
            <person name="Daum C."/>
            <person name="Ezra D."/>
            <person name="Gonzalez J."/>
            <person name="Henrissat B."/>
            <person name="Kuo A."/>
            <person name="Liang C."/>
            <person name="Lipzen A."/>
            <person name="Lutzoni F."/>
            <person name="Magnuson J."/>
            <person name="Mondo S."/>
            <person name="Nolan M."/>
            <person name="Ohm R."/>
            <person name="Pangilinan J."/>
            <person name="Park H.-J."/>
            <person name="Ramirez L."/>
            <person name="Alfaro M."/>
            <person name="Sun H."/>
            <person name="Tritt A."/>
            <person name="Yoshinaga Y."/>
            <person name="Zwiers L.-H."/>
            <person name="Turgeon B."/>
            <person name="Goodwin S."/>
            <person name="Spatafora J."/>
            <person name="Crous P."/>
            <person name="Grigoriev I."/>
        </authorList>
    </citation>
    <scope>NUCLEOTIDE SEQUENCE</scope>
    <source>
        <strain evidence="12">CBS 122368</strain>
    </source>
</reference>
<feature type="compositionally biased region" description="Acidic residues" evidence="10">
    <location>
        <begin position="240"/>
        <end position="259"/>
    </location>
</feature>
<feature type="compositionally biased region" description="Basic and acidic residues" evidence="10">
    <location>
        <begin position="272"/>
        <end position="288"/>
    </location>
</feature>
<sequence>MESSRVFVRGLPPKYTDADVRKHFAAFPVTDLKWIPHRRIAFIGYRSSEDALKAVKHFNKSFVGMAKIHVEIAKSFTDQDLPTSRRQRKAEQRAPRDDFIPLPKENALKRKRDEAEQDPKLKEFLDVMQPPSKTKVWANEGAQLGPTTALAVQPVEEVAVPDGETDDEYQDITKKAKTAQRQPAPEARPSANTPEKQTEADEEKDEEHGVEEHAEAAAEDQGPVSDADWLRSRTNRVLDLVEDDDPPGQDPKVDEEMEDAPNVVEAPLEAPKTADRKAADSAPSEEDKIRQTGRLYLRNLHYEVTEDDIRERFDKYGSLEEVHIPQKKADGKGKGFAFLQYGEPEHAVEAFSQNDGTIFQGRLLHIIPATSKRETMDDYEISKLPLKKQREVRRKMEAGKATFNWNSLYLNADAVMSTVADRMGITKGELLDPSSSDAAVKQALAETHLIQETKAYFASHGVDLEAFKRSSRGDTALLVKNLPASTIPGEVRKLFEEHGTIKRFIMPPTGLTAIVEFDNSTQAKSALSSLAYRKIQGSILYLEKAPKDLFSGQPTIALQTAAPTKPGAKISAQDLLEESTAESTSTATLHVKNLNFSTTTAKLNETFAPLAGFRSAVVRTKVDPKRGVLSMGFGFLEFDGAEAADAALKAMQGYMLEGHSLKIQASRKGAEERGNADAAKKAAGTKILIKNLPFEATKKDVRALFSPYGTLRSVRVPRKFDSKSRGFAFAEFATQRDASNAMNALSNTHLLGRRLVLSFAESESEDPEKELEKMQQKVGSQANKVALQKLTSGGRKKFNVAGTDDLDEA</sequence>
<dbReference type="SMART" id="SM00360">
    <property type="entry name" value="RRM"/>
    <property type="match status" value="5"/>
</dbReference>
<evidence type="ECO:0000256" key="6">
    <source>
        <dbReference type="ARBA" id="ARBA00022884"/>
    </source>
</evidence>
<dbReference type="GO" id="GO:1990904">
    <property type="term" value="C:ribonucleoprotein complex"/>
    <property type="evidence" value="ECO:0007669"/>
    <property type="project" value="UniProtKB-KW"/>
</dbReference>
<accession>A0A6A6I886</accession>
<dbReference type="PANTHER" id="PTHR10352">
    <property type="entry name" value="EUKARYOTIC TRANSLATION INITIATION FACTOR 3 SUBUNIT G"/>
    <property type="match status" value="1"/>
</dbReference>
<keyword evidence="8" id="KW-0687">Ribonucleoprotein</keyword>
<dbReference type="SUPFAM" id="SSF54928">
    <property type="entry name" value="RNA-binding domain, RBD"/>
    <property type="match status" value="4"/>
</dbReference>
<dbReference type="AlphaFoldDB" id="A0A6A6I886"/>
<dbReference type="CDD" id="cd12320">
    <property type="entry name" value="RRM6_RBM19_RRM5_MRD1"/>
    <property type="match status" value="1"/>
</dbReference>
<feature type="domain" description="RRM" evidence="11">
    <location>
        <begin position="4"/>
        <end position="75"/>
    </location>
</feature>
<evidence type="ECO:0000256" key="3">
    <source>
        <dbReference type="ARBA" id="ARBA00013428"/>
    </source>
</evidence>
<feature type="domain" description="RRM" evidence="11">
    <location>
        <begin position="293"/>
        <end position="371"/>
    </location>
</feature>
<evidence type="ECO:0000256" key="8">
    <source>
        <dbReference type="ARBA" id="ARBA00023274"/>
    </source>
</evidence>
<feature type="compositionally biased region" description="Basic and acidic residues" evidence="10">
    <location>
        <begin position="206"/>
        <end position="216"/>
    </location>
</feature>
<feature type="domain" description="RRM" evidence="11">
    <location>
        <begin position="475"/>
        <end position="547"/>
    </location>
</feature>
<name>A0A6A6I886_9PLEO</name>
<proteinExistence type="inferred from homology"/>
<dbReference type="InterPro" id="IPR012677">
    <property type="entry name" value="Nucleotide-bd_a/b_plait_sf"/>
</dbReference>
<keyword evidence="7" id="KW-0539">Nucleus</keyword>
<organism evidence="12 13">
    <name type="scientific">Trematosphaeria pertusa</name>
    <dbReference type="NCBI Taxonomy" id="390896"/>
    <lineage>
        <taxon>Eukaryota</taxon>
        <taxon>Fungi</taxon>
        <taxon>Dikarya</taxon>
        <taxon>Ascomycota</taxon>
        <taxon>Pezizomycotina</taxon>
        <taxon>Dothideomycetes</taxon>
        <taxon>Pleosporomycetidae</taxon>
        <taxon>Pleosporales</taxon>
        <taxon>Massarineae</taxon>
        <taxon>Trematosphaeriaceae</taxon>
        <taxon>Trematosphaeria</taxon>
    </lineage>
</organism>
<dbReference type="GO" id="GO:0005634">
    <property type="term" value="C:nucleus"/>
    <property type="evidence" value="ECO:0007669"/>
    <property type="project" value="UniProtKB-SubCell"/>
</dbReference>
<feature type="compositionally biased region" description="Basic and acidic residues" evidence="10">
    <location>
        <begin position="89"/>
        <end position="99"/>
    </location>
</feature>
<evidence type="ECO:0000256" key="9">
    <source>
        <dbReference type="PROSITE-ProRule" id="PRU00176"/>
    </source>
</evidence>
<dbReference type="Pfam" id="PF00076">
    <property type="entry name" value="RRM_1"/>
    <property type="match status" value="5"/>
</dbReference>
<protein>
    <recommendedName>
        <fullName evidence="3">Multiple RNA-binding domain-containing protein 1</fullName>
    </recommendedName>
</protein>
<dbReference type="GO" id="GO:0003723">
    <property type="term" value="F:RNA binding"/>
    <property type="evidence" value="ECO:0007669"/>
    <property type="project" value="UniProtKB-UniRule"/>
</dbReference>
<evidence type="ECO:0000256" key="2">
    <source>
        <dbReference type="ARBA" id="ARBA00008033"/>
    </source>
</evidence>
<evidence type="ECO:0000313" key="12">
    <source>
        <dbReference type="EMBL" id="KAF2246765.1"/>
    </source>
</evidence>
<dbReference type="OrthoDB" id="439639at2759"/>
<keyword evidence="6 9" id="KW-0694">RNA-binding</keyword>
<dbReference type="GO" id="GO:0006364">
    <property type="term" value="P:rRNA processing"/>
    <property type="evidence" value="ECO:0007669"/>
    <property type="project" value="UniProtKB-KW"/>
</dbReference>
<evidence type="ECO:0000256" key="4">
    <source>
        <dbReference type="ARBA" id="ARBA00022552"/>
    </source>
</evidence>
<comment type="similarity">
    <text evidence="2">Belongs to the RRM MRD1 family.</text>
</comment>
<evidence type="ECO:0000259" key="11">
    <source>
        <dbReference type="PROSITE" id="PS50102"/>
    </source>
</evidence>
<keyword evidence="5" id="KW-0677">Repeat</keyword>
<keyword evidence="4" id="KW-0698">rRNA processing</keyword>
<evidence type="ECO:0000256" key="5">
    <source>
        <dbReference type="ARBA" id="ARBA00022737"/>
    </source>
</evidence>